<dbReference type="Gene3D" id="3.30.2400.10">
    <property type="entry name" value="Major capsid protein gp5"/>
    <property type="match status" value="1"/>
</dbReference>
<dbReference type="AlphaFoldDB" id="A0AAE3NP64"/>
<organism evidence="3 4">
    <name type="scientific">Psychromarinibacter sediminicola</name>
    <dbReference type="NCBI Taxonomy" id="3033385"/>
    <lineage>
        <taxon>Bacteria</taxon>
        <taxon>Pseudomonadati</taxon>
        <taxon>Pseudomonadota</taxon>
        <taxon>Alphaproteobacteria</taxon>
        <taxon>Rhodobacterales</taxon>
        <taxon>Paracoccaceae</taxon>
        <taxon>Psychromarinibacter</taxon>
    </lineage>
</organism>
<comment type="caution">
    <text evidence="3">The sequence shown here is derived from an EMBL/GenBank/DDBJ whole genome shotgun (WGS) entry which is preliminary data.</text>
</comment>
<dbReference type="Pfam" id="PF05065">
    <property type="entry name" value="Phage_capsid"/>
    <property type="match status" value="1"/>
</dbReference>
<dbReference type="SUPFAM" id="SSF56563">
    <property type="entry name" value="Major capsid protein gp5"/>
    <property type="match status" value="1"/>
</dbReference>
<keyword evidence="4" id="KW-1185">Reference proteome</keyword>
<accession>A0AAE3NP64</accession>
<dbReference type="NCBIfam" id="TIGR01554">
    <property type="entry name" value="major_cap_HK97"/>
    <property type="match status" value="1"/>
</dbReference>
<proteinExistence type="predicted"/>
<sequence>MSETERGPDGPGGLSPAEAVKTALAGFVKDLGTFQAEMNSKFQKQEERLMMLDRKSLTRARPALAAAAEAEAPHQKAFAAYVRNGDDDGLRGLELEGKAMSTAVAGDGGYLVDPQTSERIKGVLNDTASLRRIASVVNVEATSYDVLIDTSDAGVGWADETTATAETGTPAIERITIPLHELSALPKVSQRLLDDSAFDIEGWLSGRIAEKFIRAEANAFVNGDGSDKPTGFLTHPTADSGSETWGELGCIKTGVDGDFAGVNPADALVDLVYALGAEYRAGATFVMNSKTAGTVRKLKDGDGRFLWSDGLAAGEPARLMGYPVLIAEDMPNIGVGSLSIAFGDFAAGYTIAERPDLRILRDPFSAKPHVLFYATKRVGGDVSDFKAIKLLKFAA</sequence>
<evidence type="ECO:0000256" key="1">
    <source>
        <dbReference type="ARBA" id="ARBA00004328"/>
    </source>
</evidence>
<dbReference type="Proteomes" id="UP001220964">
    <property type="component" value="Unassembled WGS sequence"/>
</dbReference>
<name>A0AAE3NP64_9RHOB</name>
<evidence type="ECO:0000313" key="3">
    <source>
        <dbReference type="EMBL" id="MDF0600943.1"/>
    </source>
</evidence>
<dbReference type="InterPro" id="IPR024455">
    <property type="entry name" value="Phage_capsid"/>
</dbReference>
<dbReference type="RefSeq" id="WP_275567083.1">
    <property type="nucleotide sequence ID" value="NZ_JARGYC010000019.1"/>
</dbReference>
<comment type="subcellular location">
    <subcellularLocation>
        <location evidence="1">Virion</location>
    </subcellularLocation>
</comment>
<gene>
    <name evidence="3" type="ORF">P1J78_09395</name>
</gene>
<protein>
    <submittedName>
        <fullName evidence="3">Phage major capsid protein</fullName>
    </submittedName>
</protein>
<dbReference type="Gene3D" id="3.30.2320.10">
    <property type="entry name" value="hypothetical protein PF0899 domain"/>
    <property type="match status" value="1"/>
</dbReference>
<dbReference type="InterPro" id="IPR054612">
    <property type="entry name" value="Phage_capsid-like_C"/>
</dbReference>
<evidence type="ECO:0000313" key="4">
    <source>
        <dbReference type="Proteomes" id="UP001220964"/>
    </source>
</evidence>
<evidence type="ECO:0000259" key="2">
    <source>
        <dbReference type="Pfam" id="PF05065"/>
    </source>
</evidence>
<feature type="domain" description="Phage capsid-like C-terminal" evidence="2">
    <location>
        <begin position="108"/>
        <end position="393"/>
    </location>
</feature>
<reference evidence="3" key="1">
    <citation type="submission" date="2023-03" db="EMBL/GenBank/DDBJ databases">
        <title>Multiphase analysis and comparison of six strains from genera Psychromarinibacter, Lutimaribacter, and Maritimibacter, including a novel species: Psychromarinibacter sediminicola sp. nov.</title>
        <authorList>
            <person name="Wang Y.-H."/>
            <person name="Ye M.-Q."/>
            <person name="Du Z.-J."/>
        </authorList>
    </citation>
    <scope>NUCLEOTIDE SEQUENCE</scope>
    <source>
        <strain evidence="3">C21-152</strain>
    </source>
</reference>
<dbReference type="EMBL" id="JARGYC010000019">
    <property type="protein sequence ID" value="MDF0600943.1"/>
    <property type="molecule type" value="Genomic_DNA"/>
</dbReference>